<keyword evidence="1" id="KW-0812">Transmembrane</keyword>
<accession>A0A7U8C772</accession>
<evidence type="ECO:0000313" key="3">
    <source>
        <dbReference type="Proteomes" id="UP000002171"/>
    </source>
</evidence>
<reference evidence="2 3" key="1">
    <citation type="submission" date="2006-02" db="EMBL/GenBank/DDBJ databases">
        <authorList>
            <person name="Pinhassi J."/>
            <person name="Pedros-Alio C."/>
            <person name="Ferriera S."/>
            <person name="Johnson J."/>
            <person name="Kravitz S."/>
            <person name="Halpern A."/>
            <person name="Remington K."/>
            <person name="Beeson K."/>
            <person name="Tran B."/>
            <person name="Rogers Y.-H."/>
            <person name="Friedman R."/>
            <person name="Venter J.C."/>
        </authorList>
    </citation>
    <scope>NUCLEOTIDE SEQUENCE [LARGE SCALE GENOMIC DNA]</scope>
    <source>
        <strain evidence="2 3">MED92</strain>
    </source>
</reference>
<dbReference type="RefSeq" id="WP_007021855.1">
    <property type="nucleotide sequence ID" value="NZ_CH724126.1"/>
</dbReference>
<organism evidence="2 3">
    <name type="scientific">Neptuniibacter caesariensis</name>
    <dbReference type="NCBI Taxonomy" id="207954"/>
    <lineage>
        <taxon>Bacteria</taxon>
        <taxon>Pseudomonadati</taxon>
        <taxon>Pseudomonadota</taxon>
        <taxon>Gammaproteobacteria</taxon>
        <taxon>Oceanospirillales</taxon>
        <taxon>Oceanospirillaceae</taxon>
        <taxon>Neptuniibacter</taxon>
    </lineage>
</organism>
<evidence type="ECO:0000313" key="2">
    <source>
        <dbReference type="EMBL" id="EAR62837.1"/>
    </source>
</evidence>
<dbReference type="EMBL" id="AAOW01000001">
    <property type="protein sequence ID" value="EAR62837.1"/>
    <property type="molecule type" value="Genomic_DNA"/>
</dbReference>
<dbReference type="OrthoDB" id="6120131at2"/>
<comment type="caution">
    <text evidence="2">The sequence shown here is derived from an EMBL/GenBank/DDBJ whole genome shotgun (WGS) entry which is preliminary data.</text>
</comment>
<protein>
    <submittedName>
        <fullName evidence="2">Uncharacterized protein</fullName>
    </submittedName>
</protein>
<dbReference type="AlphaFoldDB" id="A0A7U8C772"/>
<evidence type="ECO:0000256" key="1">
    <source>
        <dbReference type="SAM" id="Phobius"/>
    </source>
</evidence>
<dbReference type="Proteomes" id="UP000002171">
    <property type="component" value="Unassembled WGS sequence"/>
</dbReference>
<gene>
    <name evidence="2" type="ORF">MED92_06956</name>
</gene>
<feature type="transmembrane region" description="Helical" evidence="1">
    <location>
        <begin position="47"/>
        <end position="71"/>
    </location>
</feature>
<sequence>MSSIDKKEIRSDKWMSLLIKTGIPIAIISVIALWVGWFFKIPALGNLFIITAAVALALGLIYNVRFVILSVRQLKQKEKKAEDNSDA</sequence>
<proteinExistence type="predicted"/>
<feature type="transmembrane region" description="Helical" evidence="1">
    <location>
        <begin position="21"/>
        <end position="41"/>
    </location>
</feature>
<name>A0A7U8C772_NEPCE</name>
<keyword evidence="1" id="KW-1133">Transmembrane helix</keyword>
<keyword evidence="3" id="KW-1185">Reference proteome</keyword>
<keyword evidence="1" id="KW-0472">Membrane</keyword>